<proteinExistence type="predicted"/>
<evidence type="ECO:0000313" key="1">
    <source>
        <dbReference type="EMBL" id="MCC3144019.1"/>
    </source>
</evidence>
<accession>A0AAW4WYC3</accession>
<dbReference type="Pfam" id="PF04456">
    <property type="entry name" value="DUF503"/>
    <property type="match status" value="1"/>
</dbReference>
<dbReference type="PANTHER" id="PTHR36441">
    <property type="entry name" value="HYPOTHETICAL CYTOSOLIC PROTEIN"/>
    <property type="match status" value="1"/>
</dbReference>
<name>A0AAW4WYC3_9FIRM</name>
<comment type="caution">
    <text evidence="1">The sequence shown here is derived from an EMBL/GenBank/DDBJ whole genome shotgun (WGS) entry which is preliminary data.</text>
</comment>
<dbReference type="Proteomes" id="UP001199296">
    <property type="component" value="Unassembled WGS sequence"/>
</dbReference>
<dbReference type="AlphaFoldDB" id="A0AAW4WYC3"/>
<evidence type="ECO:0000313" key="2">
    <source>
        <dbReference type="Proteomes" id="UP001199296"/>
    </source>
</evidence>
<protein>
    <submittedName>
        <fullName evidence="1">DUF503 domain-containing protein</fullName>
    </submittedName>
</protein>
<dbReference type="PANTHER" id="PTHR36441:SF1">
    <property type="entry name" value="DUF503 DOMAIN-CONTAINING PROTEIN"/>
    <property type="match status" value="1"/>
</dbReference>
<dbReference type="SUPFAM" id="SSF103007">
    <property type="entry name" value="Hypothetical protein TT1725"/>
    <property type="match status" value="1"/>
</dbReference>
<dbReference type="InterPro" id="IPR007546">
    <property type="entry name" value="DUF503"/>
</dbReference>
<dbReference type="Gene3D" id="3.30.70.1120">
    <property type="entry name" value="TT1725-like"/>
    <property type="match status" value="1"/>
</dbReference>
<gene>
    <name evidence="1" type="ORF">LJ207_01610</name>
</gene>
<keyword evidence="2" id="KW-1185">Reference proteome</keyword>
<organism evidence="1 2">
    <name type="scientific">Halanaerobium polyolivorans</name>
    <dbReference type="NCBI Taxonomy" id="2886943"/>
    <lineage>
        <taxon>Bacteria</taxon>
        <taxon>Bacillati</taxon>
        <taxon>Bacillota</taxon>
        <taxon>Clostridia</taxon>
        <taxon>Halanaerobiales</taxon>
        <taxon>Halanaerobiaceae</taxon>
        <taxon>Halanaerobium</taxon>
    </lineage>
</organism>
<reference evidence="1 2" key="1">
    <citation type="submission" date="2021-10" db="EMBL/GenBank/DDBJ databases">
        <authorList>
            <person name="Grouzdev D.S."/>
            <person name="Pantiukh K.S."/>
            <person name="Krutkina M.S."/>
        </authorList>
    </citation>
    <scope>NUCLEOTIDE SEQUENCE [LARGE SCALE GENOMIC DNA]</scope>
    <source>
        <strain evidence="1 2">Z-7514</strain>
    </source>
</reference>
<dbReference type="RefSeq" id="WP_229343471.1">
    <property type="nucleotide sequence ID" value="NZ_JAJFAT010000002.1"/>
</dbReference>
<sequence length="94" mass="10780">MIIASCKLKLYLPGVSSLKEKRHIIKSLLQKSKNKFNVAAAEVDSQDYLQTAVVGVVTLGNDYRYLQSIMDKYLDFVESFHEFSIDDYEVNISR</sequence>
<dbReference type="InterPro" id="IPR036746">
    <property type="entry name" value="TT1725-like_sf"/>
</dbReference>
<dbReference type="EMBL" id="JAJFAT010000002">
    <property type="protein sequence ID" value="MCC3144019.1"/>
    <property type="molecule type" value="Genomic_DNA"/>
</dbReference>